<evidence type="ECO:0008006" key="3">
    <source>
        <dbReference type="Google" id="ProtNLM"/>
    </source>
</evidence>
<dbReference type="AlphaFoldDB" id="A0ABD5Z2Z4"/>
<dbReference type="RefSeq" id="WP_279529491.1">
    <property type="nucleotide sequence ID" value="NZ_CP122312.1"/>
</dbReference>
<reference evidence="1 2" key="1">
    <citation type="journal article" date="2019" name="Int. J. Syst. Evol. Microbiol.">
        <title>The Global Catalogue of Microorganisms (GCM) 10K type strain sequencing project: providing services to taxonomists for standard genome sequencing and annotation.</title>
        <authorList>
            <consortium name="The Broad Institute Genomics Platform"/>
            <consortium name="The Broad Institute Genome Sequencing Center for Infectious Disease"/>
            <person name="Wu L."/>
            <person name="Ma J."/>
        </authorList>
    </citation>
    <scope>NUCLEOTIDE SEQUENCE [LARGE SCALE GENOMIC DNA]</scope>
    <source>
        <strain evidence="1 2">XZGYJ-43</strain>
    </source>
</reference>
<dbReference type="EMBL" id="JBHTAR010000011">
    <property type="protein sequence ID" value="MFC7199561.1"/>
    <property type="molecule type" value="Genomic_DNA"/>
</dbReference>
<accession>A0ABD5Z2Z4</accession>
<evidence type="ECO:0000313" key="1">
    <source>
        <dbReference type="EMBL" id="MFC7199561.1"/>
    </source>
</evidence>
<gene>
    <name evidence="1" type="ORF">ACFQJ9_09070</name>
</gene>
<dbReference type="Proteomes" id="UP001596447">
    <property type="component" value="Unassembled WGS sequence"/>
</dbReference>
<protein>
    <recommendedName>
        <fullName evidence="3">LAGLIDADG endonuclease</fullName>
    </recommendedName>
</protein>
<sequence length="166" mass="18698">MPENDWRRPYAAGALDWGGNLQASLRKKGSSKHGFEVSFEIKFEKASPEAVGLLDEFCEDLGLDPKANIYQRDDGSERYRVRLTRRDDVREFLQAVGPFVAARHEQVEILLEDVFPLLDEGRHRTAEGMVELASMLDSVQEAGFQRGGSHKKYDAETVADELGVEL</sequence>
<keyword evidence="2" id="KW-1185">Reference proteome</keyword>
<comment type="caution">
    <text evidence="1">The sequence shown here is derived from an EMBL/GenBank/DDBJ whole genome shotgun (WGS) entry which is preliminary data.</text>
</comment>
<proteinExistence type="predicted"/>
<dbReference type="InterPro" id="IPR027434">
    <property type="entry name" value="Homing_endonucl"/>
</dbReference>
<organism evidence="1 2">
    <name type="scientific">Halospeciosus flavus</name>
    <dbReference type="NCBI Taxonomy" id="3032283"/>
    <lineage>
        <taxon>Archaea</taxon>
        <taxon>Methanobacteriati</taxon>
        <taxon>Methanobacteriota</taxon>
        <taxon>Stenosarchaea group</taxon>
        <taxon>Halobacteria</taxon>
        <taxon>Halobacteriales</taxon>
        <taxon>Halobacteriaceae</taxon>
        <taxon>Halospeciosus</taxon>
    </lineage>
</organism>
<dbReference type="Gene3D" id="3.10.28.10">
    <property type="entry name" value="Homing endonucleases"/>
    <property type="match status" value="1"/>
</dbReference>
<name>A0ABD5Z2Z4_9EURY</name>
<evidence type="ECO:0000313" key="2">
    <source>
        <dbReference type="Proteomes" id="UP001596447"/>
    </source>
</evidence>